<feature type="domain" description="Lysozyme inhibitor LprI-like N-terminal" evidence="2">
    <location>
        <begin position="245"/>
        <end position="331"/>
    </location>
</feature>
<feature type="chain" id="PRO_5011111133" description="Lysozyme inhibitor LprI-like N-terminal domain-containing protein" evidence="1">
    <location>
        <begin position="21"/>
        <end position="401"/>
    </location>
</feature>
<proteinExistence type="predicted"/>
<dbReference type="AlphaFoldDB" id="A0A1Z4JFY8"/>
<reference evidence="3 4" key="1">
    <citation type="submission" date="2017-06" db="EMBL/GenBank/DDBJ databases">
        <title>Genome sequencing of cyanobaciteial culture collection at National Institute for Environmental Studies (NIES).</title>
        <authorList>
            <person name="Hirose Y."/>
            <person name="Shimura Y."/>
            <person name="Fujisawa T."/>
            <person name="Nakamura Y."/>
            <person name="Kawachi M."/>
        </authorList>
    </citation>
    <scope>NUCLEOTIDE SEQUENCE [LARGE SCALE GENOMIC DNA]</scope>
    <source>
        <strain evidence="3 4">NIES-2135</strain>
    </source>
</reference>
<keyword evidence="1" id="KW-0732">Signal</keyword>
<keyword evidence="4" id="KW-1185">Reference proteome</keyword>
<evidence type="ECO:0000313" key="4">
    <source>
        <dbReference type="Proteomes" id="UP000217895"/>
    </source>
</evidence>
<name>A0A1Z4JFY8_LEPBY</name>
<protein>
    <recommendedName>
        <fullName evidence="2">Lysozyme inhibitor LprI-like N-terminal domain-containing protein</fullName>
    </recommendedName>
</protein>
<feature type="signal peptide" evidence="1">
    <location>
        <begin position="1"/>
        <end position="20"/>
    </location>
</feature>
<dbReference type="Pfam" id="PF07007">
    <property type="entry name" value="LprI"/>
    <property type="match status" value="2"/>
</dbReference>
<evidence type="ECO:0000259" key="2">
    <source>
        <dbReference type="Pfam" id="PF07007"/>
    </source>
</evidence>
<organism evidence="3 4">
    <name type="scientific">Leptolyngbya boryana NIES-2135</name>
    <dbReference type="NCBI Taxonomy" id="1973484"/>
    <lineage>
        <taxon>Bacteria</taxon>
        <taxon>Bacillati</taxon>
        <taxon>Cyanobacteriota</taxon>
        <taxon>Cyanophyceae</taxon>
        <taxon>Leptolyngbyales</taxon>
        <taxon>Leptolyngbyaceae</taxon>
        <taxon>Leptolyngbya group</taxon>
        <taxon>Leptolyngbya</taxon>
    </lineage>
</organism>
<dbReference type="InterPro" id="IPR009739">
    <property type="entry name" value="LprI-like_N"/>
</dbReference>
<dbReference type="EMBL" id="AP018203">
    <property type="protein sequence ID" value="BAY55695.1"/>
    <property type="molecule type" value="Genomic_DNA"/>
</dbReference>
<dbReference type="Proteomes" id="UP000217895">
    <property type="component" value="Chromosome"/>
</dbReference>
<evidence type="ECO:0000313" key="3">
    <source>
        <dbReference type="EMBL" id="BAY55695.1"/>
    </source>
</evidence>
<gene>
    <name evidence="3" type="ORF">NIES2135_25190</name>
</gene>
<dbReference type="Gene3D" id="1.20.1270.180">
    <property type="match status" value="2"/>
</dbReference>
<feature type="domain" description="Lysozyme inhibitor LprI-like N-terminal" evidence="2">
    <location>
        <begin position="84"/>
        <end position="144"/>
    </location>
</feature>
<accession>A0A1Z4JFY8</accession>
<evidence type="ECO:0000256" key="1">
    <source>
        <dbReference type="SAM" id="SignalP"/>
    </source>
</evidence>
<sequence length="401" mass="46692">MMKFKVAIAVSVVLVGSQLAMEPIKATPVPNAKSAPPLQPPAVVLGFAGIAQLDCVQQLEAGEYRCARYWAEVTHLLKSSVHRDVESQFPPHLQRQLAIADQSWAKFQTQHCQQMTQRLRNQPDFPLAMSVCLAKLNNDRILELQWGGQIITRQSRDPRFESLLDQLKLRNSSVQRQWEDYRTQHCQVEKAIFPFNNLRLAECHQRLRQARLEQLEDFFAAPSRGLDLFRGDALPGIRELNCVDGTQIGLNRCAVYWSQMTQSLRSRILQDWLRRLSWQHGRAFKNAEMFWQDYHRAHCNELVEPVKEGSMAPMVYHRCLAKLNNDRIADLKGIATYEPDEDVRSQLTPQQDKIQQLWDRYQAEYCKFESQFFGNQMRTKQCPTRLSKARLRHLKEMMNVR</sequence>